<feature type="transmembrane region" description="Helical" evidence="8">
    <location>
        <begin position="165"/>
        <end position="187"/>
    </location>
</feature>
<comment type="similarity">
    <text evidence="2">Belongs to the arsenical resistance-3 (ACR3) (TC 2.A.59) family.</text>
</comment>
<feature type="transmembrane region" description="Helical" evidence="8">
    <location>
        <begin position="129"/>
        <end position="153"/>
    </location>
</feature>
<evidence type="ECO:0000256" key="4">
    <source>
        <dbReference type="ARBA" id="ARBA00022475"/>
    </source>
</evidence>
<dbReference type="Proteomes" id="UP000681586">
    <property type="component" value="Unassembled WGS sequence"/>
</dbReference>
<comment type="subcellular location">
    <subcellularLocation>
        <location evidence="1">Cell membrane</location>
        <topology evidence="1">Multi-pass membrane protein</topology>
    </subcellularLocation>
</comment>
<evidence type="ECO:0000256" key="3">
    <source>
        <dbReference type="ARBA" id="ARBA00022448"/>
    </source>
</evidence>
<dbReference type="InterPro" id="IPR004706">
    <property type="entry name" value="Arsenical-R_Acr3"/>
</dbReference>
<evidence type="ECO:0000256" key="1">
    <source>
        <dbReference type="ARBA" id="ARBA00004651"/>
    </source>
</evidence>
<dbReference type="EMBL" id="JAGXBM010000004">
    <property type="protein sequence ID" value="MBS3696744.1"/>
    <property type="molecule type" value="Genomic_DNA"/>
</dbReference>
<dbReference type="PANTHER" id="PTHR43057:SF1">
    <property type="entry name" value="ARSENICAL-RESISTANCE PROTEIN 3"/>
    <property type="match status" value="1"/>
</dbReference>
<dbReference type="PANTHER" id="PTHR43057">
    <property type="entry name" value="ARSENITE EFFLUX TRANSPORTER"/>
    <property type="match status" value="1"/>
</dbReference>
<feature type="transmembrane region" description="Helical" evidence="8">
    <location>
        <begin position="70"/>
        <end position="93"/>
    </location>
</feature>
<evidence type="ECO:0000256" key="7">
    <source>
        <dbReference type="ARBA" id="ARBA00023136"/>
    </source>
</evidence>
<keyword evidence="7 8" id="KW-0472">Membrane</keyword>
<evidence type="ECO:0000256" key="6">
    <source>
        <dbReference type="ARBA" id="ARBA00022989"/>
    </source>
</evidence>
<evidence type="ECO:0000313" key="10">
    <source>
        <dbReference type="Proteomes" id="UP000681586"/>
    </source>
</evidence>
<feature type="transmembrane region" description="Helical" evidence="8">
    <location>
        <begin position="99"/>
        <end position="117"/>
    </location>
</feature>
<reference evidence="9 10" key="1">
    <citation type="submission" date="2021-05" db="EMBL/GenBank/DDBJ databases">
        <title>Staphylococcus fleurettii isolated from lake water in First Nation community in Manitoba, Canada.</title>
        <authorList>
            <person name="Bashar S."/>
            <person name="Murdock A."/>
            <person name="Patidar R."/>
            <person name="Golding G."/>
            <person name="Farenhorst A."/>
            <person name="Kumar A."/>
        </authorList>
    </citation>
    <scope>NUCLEOTIDE SEQUENCE [LARGE SCALE GENOMIC DNA]</scope>
    <source>
        <strain evidence="9 10">SF002</strain>
    </source>
</reference>
<accession>A0ABS5MM28</accession>
<evidence type="ECO:0000256" key="2">
    <source>
        <dbReference type="ARBA" id="ARBA00010110"/>
    </source>
</evidence>
<keyword evidence="5 8" id="KW-0812">Transmembrane</keyword>
<feature type="transmembrane region" description="Helical" evidence="8">
    <location>
        <begin position="12"/>
        <end position="30"/>
    </location>
</feature>
<keyword evidence="4" id="KW-1003">Cell membrane</keyword>
<keyword evidence="10" id="KW-1185">Reference proteome</keyword>
<feature type="transmembrane region" description="Helical" evidence="8">
    <location>
        <begin position="36"/>
        <end position="58"/>
    </location>
</feature>
<dbReference type="Gene3D" id="1.20.1530.20">
    <property type="match status" value="1"/>
</dbReference>
<feature type="transmembrane region" description="Helical" evidence="8">
    <location>
        <begin position="230"/>
        <end position="253"/>
    </location>
</feature>
<keyword evidence="3" id="KW-0813">Transport</keyword>
<feature type="transmembrane region" description="Helical" evidence="8">
    <location>
        <begin position="199"/>
        <end position="218"/>
    </location>
</feature>
<dbReference type="RefSeq" id="WP_107508962.1">
    <property type="nucleotide sequence ID" value="NZ_JAAQPD010000001.1"/>
</dbReference>
<proteinExistence type="inferred from homology"/>
<evidence type="ECO:0000256" key="8">
    <source>
        <dbReference type="SAM" id="Phobius"/>
    </source>
</evidence>
<dbReference type="InterPro" id="IPR002657">
    <property type="entry name" value="BilAc:Na_symport/Acr3"/>
</dbReference>
<comment type="caution">
    <text evidence="9">The sequence shown here is derived from an EMBL/GenBank/DDBJ whole genome shotgun (WGS) entry which is preliminary data.</text>
</comment>
<gene>
    <name evidence="9" type="ORF">JJQ58_04500</name>
</gene>
<keyword evidence="6 8" id="KW-1133">Transmembrane helix</keyword>
<evidence type="ECO:0000313" key="9">
    <source>
        <dbReference type="EMBL" id="MBS3696744.1"/>
    </source>
</evidence>
<sequence length="321" mass="36459">MSQLKSFLETKQIYIYIVFILLGIFCGLFFENTQQIFEPSISFLIAILMFGMFSQIPFLTLRNKLLNSRFIFALILSNFILIPILVFLLVVVFNVTSTPLLIGIYLVLLTPCIDYVIVFTKLGHGNAELMLISTPILFILQVLLLPIYFWIFLNQDFSQYIDIKPFLKTFILLIILPLLIAIILQFLSKKSNKMMNILTFSEWIPVPLMALVFTTVIGSQISKIVTDLQVVLSVVPLYLCFMILAPFIGYLSGKIFNLNVTLKRTLAFSSSTRNALVVLPLALSLPIQWSTTVTTVVVTQTLVELIGELVYIKLIPRLIVK</sequence>
<name>A0ABS5MM28_9STAP</name>
<dbReference type="Pfam" id="PF01758">
    <property type="entry name" value="SBF"/>
    <property type="match status" value="1"/>
</dbReference>
<evidence type="ECO:0000256" key="5">
    <source>
        <dbReference type="ARBA" id="ARBA00022692"/>
    </source>
</evidence>
<dbReference type="InterPro" id="IPR038770">
    <property type="entry name" value="Na+/solute_symporter_sf"/>
</dbReference>
<protein>
    <submittedName>
        <fullName evidence="9">Arsenic resistance protein</fullName>
    </submittedName>
</protein>
<organism evidence="9 10">
    <name type="scientific">Mammaliicoccus fleurettii</name>
    <dbReference type="NCBI Taxonomy" id="150056"/>
    <lineage>
        <taxon>Bacteria</taxon>
        <taxon>Bacillati</taxon>
        <taxon>Bacillota</taxon>
        <taxon>Bacilli</taxon>
        <taxon>Bacillales</taxon>
        <taxon>Staphylococcaceae</taxon>
        <taxon>Mammaliicoccus</taxon>
    </lineage>
</organism>